<reference evidence="3" key="1">
    <citation type="submission" date="2022-11" db="UniProtKB">
        <authorList>
            <consortium name="WormBaseParasite"/>
        </authorList>
    </citation>
    <scope>IDENTIFICATION</scope>
</reference>
<proteinExistence type="predicted"/>
<evidence type="ECO:0000256" key="1">
    <source>
        <dbReference type="SAM" id="SignalP"/>
    </source>
</evidence>
<sequence length="87" mass="9643">MRFALLIVLLSVCFTVLQSAAPTSCGVDLCAKPRCCRDLCQCNSYQEGICQYYSSKSKKTCMCSNDDFRTSHSPPGSCSVPPKRRHL</sequence>
<keyword evidence="2" id="KW-1185">Reference proteome</keyword>
<dbReference type="WBParaSite" id="nRc.2.0.1.t18802-RA">
    <property type="protein sequence ID" value="nRc.2.0.1.t18802-RA"/>
    <property type="gene ID" value="nRc.2.0.1.g18802"/>
</dbReference>
<accession>A0A915IYJ5</accession>
<protein>
    <submittedName>
        <fullName evidence="3">Uncharacterized protein</fullName>
    </submittedName>
</protein>
<evidence type="ECO:0000313" key="3">
    <source>
        <dbReference type="WBParaSite" id="nRc.2.0.1.t18802-RA"/>
    </source>
</evidence>
<feature type="chain" id="PRO_5037020171" evidence="1">
    <location>
        <begin position="20"/>
        <end position="87"/>
    </location>
</feature>
<evidence type="ECO:0000313" key="2">
    <source>
        <dbReference type="Proteomes" id="UP000887565"/>
    </source>
</evidence>
<dbReference type="AlphaFoldDB" id="A0A915IYJ5"/>
<dbReference type="Proteomes" id="UP000887565">
    <property type="component" value="Unplaced"/>
</dbReference>
<keyword evidence="1" id="KW-0732">Signal</keyword>
<organism evidence="2 3">
    <name type="scientific">Romanomermis culicivorax</name>
    <name type="common">Nematode worm</name>
    <dbReference type="NCBI Taxonomy" id="13658"/>
    <lineage>
        <taxon>Eukaryota</taxon>
        <taxon>Metazoa</taxon>
        <taxon>Ecdysozoa</taxon>
        <taxon>Nematoda</taxon>
        <taxon>Enoplea</taxon>
        <taxon>Dorylaimia</taxon>
        <taxon>Mermithida</taxon>
        <taxon>Mermithoidea</taxon>
        <taxon>Mermithidae</taxon>
        <taxon>Romanomermis</taxon>
    </lineage>
</organism>
<name>A0A915IYJ5_ROMCU</name>
<feature type="signal peptide" evidence="1">
    <location>
        <begin position="1"/>
        <end position="19"/>
    </location>
</feature>